<name>A0A6L5P3T4_LIMRT</name>
<evidence type="ECO:0000256" key="1">
    <source>
        <dbReference type="SAM" id="Phobius"/>
    </source>
</evidence>
<feature type="transmembrane region" description="Helical" evidence="1">
    <location>
        <begin position="6"/>
        <end position="28"/>
    </location>
</feature>
<dbReference type="AlphaFoldDB" id="A0A6L5P3T4"/>
<proteinExistence type="predicted"/>
<gene>
    <name evidence="2" type="ORF">GIX81_02565</name>
</gene>
<sequence length="169" mass="20209">MKKWLIIFGIIFVVQIPFNLHYHAYYYATHTHQQKKQYPFVTLLGSNCLPQTYVPSYRVQNKELIGSCLVTIQRSKGNKLIELDHNYMSYYNDTKKKDYSLQDYYSLSFSSNGYIDESIKDGTTPKNANRLLYKNLEEIQTEIKQNSRRPLINLQWLWNLWFSLPSKYR</sequence>
<evidence type="ECO:0000313" key="2">
    <source>
        <dbReference type="EMBL" id="MRH08352.1"/>
    </source>
</evidence>
<dbReference type="EMBL" id="WJNA01000004">
    <property type="protein sequence ID" value="MRH08352.1"/>
    <property type="molecule type" value="Genomic_DNA"/>
</dbReference>
<dbReference type="Proteomes" id="UP000472879">
    <property type="component" value="Unassembled WGS sequence"/>
</dbReference>
<dbReference type="RefSeq" id="WP_153704583.1">
    <property type="nucleotide sequence ID" value="NZ_WJNA01000004.1"/>
</dbReference>
<keyword evidence="1" id="KW-0812">Transmembrane</keyword>
<reference evidence="2 3" key="1">
    <citation type="submission" date="2019-11" db="EMBL/GenBank/DDBJ databases">
        <title>Draft genome sequence of 12 host-associated Lactobacillus reuteri rodent strains.</title>
        <authorList>
            <person name="Zhang S."/>
            <person name="Ozcam M."/>
            <person name="Van Pijkeren J.P."/>
        </authorList>
    </citation>
    <scope>NUCLEOTIDE SEQUENCE [LARGE SCALE GENOMIC DNA]</scope>
    <source>
        <strain evidence="2 3">Lr4020</strain>
    </source>
</reference>
<accession>A0A6L5P3T4</accession>
<keyword evidence="1" id="KW-0472">Membrane</keyword>
<keyword evidence="1" id="KW-1133">Transmembrane helix</keyword>
<protein>
    <submittedName>
        <fullName evidence="2">Uncharacterized protein</fullName>
    </submittedName>
</protein>
<evidence type="ECO:0000313" key="3">
    <source>
        <dbReference type="Proteomes" id="UP000472879"/>
    </source>
</evidence>
<organism evidence="2 3">
    <name type="scientific">Limosilactobacillus reuteri</name>
    <name type="common">Lactobacillus reuteri</name>
    <dbReference type="NCBI Taxonomy" id="1598"/>
    <lineage>
        <taxon>Bacteria</taxon>
        <taxon>Bacillati</taxon>
        <taxon>Bacillota</taxon>
        <taxon>Bacilli</taxon>
        <taxon>Lactobacillales</taxon>
        <taxon>Lactobacillaceae</taxon>
        <taxon>Limosilactobacillus</taxon>
    </lineage>
</organism>
<comment type="caution">
    <text evidence="2">The sequence shown here is derived from an EMBL/GenBank/DDBJ whole genome shotgun (WGS) entry which is preliminary data.</text>
</comment>